<organism evidence="2 3">
    <name type="scientific">Eimeria praecox</name>
    <dbReference type="NCBI Taxonomy" id="51316"/>
    <lineage>
        <taxon>Eukaryota</taxon>
        <taxon>Sar</taxon>
        <taxon>Alveolata</taxon>
        <taxon>Apicomplexa</taxon>
        <taxon>Conoidasida</taxon>
        <taxon>Coccidia</taxon>
        <taxon>Eucoccidiorida</taxon>
        <taxon>Eimeriorina</taxon>
        <taxon>Eimeriidae</taxon>
        <taxon>Eimeria</taxon>
    </lineage>
</organism>
<dbReference type="Proteomes" id="UP000018201">
    <property type="component" value="Unassembled WGS sequence"/>
</dbReference>
<name>U6H0N7_9EIME</name>
<protein>
    <submittedName>
        <fullName evidence="2">Uncharacterized protein</fullName>
    </submittedName>
</protein>
<dbReference type="VEuPathDB" id="ToxoDB:EPH_0068570"/>
<evidence type="ECO:0000313" key="2">
    <source>
        <dbReference type="EMBL" id="CDI86131.1"/>
    </source>
</evidence>
<dbReference type="EMBL" id="HG694867">
    <property type="protein sequence ID" value="CDI86131.1"/>
    <property type="molecule type" value="Genomic_DNA"/>
</dbReference>
<sequence>MSEDSRHNRSQRMRHELPQAKPRGEEATEGTPLVESTMVERTDVYYECNGTGILCAVVTGLNEIPVSSKWGKKTIGGGRPVTIEAAESEEDPQAMEAYIEGEATGDEVEEIWRVATDFAKEKLRERMIPIV</sequence>
<evidence type="ECO:0000313" key="3">
    <source>
        <dbReference type="Proteomes" id="UP000018201"/>
    </source>
</evidence>
<reference evidence="2" key="2">
    <citation type="submission" date="2013-10" db="EMBL/GenBank/DDBJ databases">
        <authorList>
            <person name="Aslett M."/>
        </authorList>
    </citation>
    <scope>NUCLEOTIDE SEQUENCE [LARGE SCALE GENOMIC DNA]</scope>
    <source>
        <strain evidence="2">Houghton</strain>
    </source>
</reference>
<feature type="region of interest" description="Disordered" evidence="1">
    <location>
        <begin position="1"/>
        <end position="35"/>
    </location>
</feature>
<proteinExistence type="predicted"/>
<evidence type="ECO:0000256" key="1">
    <source>
        <dbReference type="SAM" id="MobiDB-lite"/>
    </source>
</evidence>
<reference evidence="2" key="1">
    <citation type="submission" date="2013-10" db="EMBL/GenBank/DDBJ databases">
        <title>Genomic analysis of the causative agents of coccidiosis in chickens.</title>
        <authorList>
            <person name="Reid A.J."/>
            <person name="Blake D."/>
            <person name="Billington K."/>
            <person name="Browne H."/>
            <person name="Dunn M."/>
            <person name="Hung S."/>
            <person name="Kawahara F."/>
            <person name="Miranda-Saavedra D."/>
            <person name="Mourier T."/>
            <person name="Nagra H."/>
            <person name="Otto T.D."/>
            <person name="Rawlings N."/>
            <person name="Sanchez A."/>
            <person name="Sanders M."/>
            <person name="Subramaniam C."/>
            <person name="Tay Y."/>
            <person name="Dear P."/>
            <person name="Doerig C."/>
            <person name="Gruber A."/>
            <person name="Parkinson J."/>
            <person name="Shirley M."/>
            <person name="Wan K.L."/>
            <person name="Berriman M."/>
            <person name="Tomley F."/>
            <person name="Pain A."/>
        </authorList>
    </citation>
    <scope>NUCLEOTIDE SEQUENCE [LARGE SCALE GENOMIC DNA]</scope>
    <source>
        <strain evidence="2">Houghton</strain>
    </source>
</reference>
<keyword evidence="3" id="KW-1185">Reference proteome</keyword>
<feature type="compositionally biased region" description="Basic and acidic residues" evidence="1">
    <location>
        <begin position="1"/>
        <end position="26"/>
    </location>
</feature>
<dbReference type="AlphaFoldDB" id="U6H0N7"/>
<gene>
    <name evidence="2" type="ORF">EPH_0068570</name>
</gene>
<accession>U6H0N7</accession>